<keyword evidence="2" id="KW-0732">Signal</keyword>
<sequence length="79" mass="7936">MQIRTVTLLAVSALLLGACSYTGPAATTTSSQTTPPAAITTAPTSGSTNLNDLNAELNATIDDGGQTDLNQLQKDASGL</sequence>
<feature type="signal peptide" evidence="2">
    <location>
        <begin position="1"/>
        <end position="25"/>
    </location>
</feature>
<dbReference type="PROSITE" id="PS51257">
    <property type="entry name" value="PROKAR_LIPOPROTEIN"/>
    <property type="match status" value="1"/>
</dbReference>
<evidence type="ECO:0000313" key="3">
    <source>
        <dbReference type="EMBL" id="OGD70979.1"/>
    </source>
</evidence>
<name>A0A1F5EUA1_9BACT</name>
<feature type="region of interest" description="Disordered" evidence="1">
    <location>
        <begin position="25"/>
        <end position="51"/>
    </location>
</feature>
<comment type="caution">
    <text evidence="3">The sequence shown here is derived from an EMBL/GenBank/DDBJ whole genome shotgun (WGS) entry which is preliminary data.</text>
</comment>
<protein>
    <submittedName>
        <fullName evidence="3">Uncharacterized protein</fullName>
    </submittedName>
</protein>
<feature type="compositionally biased region" description="Low complexity" evidence="1">
    <location>
        <begin position="25"/>
        <end position="48"/>
    </location>
</feature>
<dbReference type="Proteomes" id="UP000177390">
    <property type="component" value="Unassembled WGS sequence"/>
</dbReference>
<proteinExistence type="predicted"/>
<reference evidence="3 4" key="1">
    <citation type="journal article" date="2016" name="Nat. Commun.">
        <title>Thousands of microbial genomes shed light on interconnected biogeochemical processes in an aquifer system.</title>
        <authorList>
            <person name="Anantharaman K."/>
            <person name="Brown C.T."/>
            <person name="Hug L.A."/>
            <person name="Sharon I."/>
            <person name="Castelle C.J."/>
            <person name="Probst A.J."/>
            <person name="Thomas B.C."/>
            <person name="Singh A."/>
            <person name="Wilkins M.J."/>
            <person name="Karaoz U."/>
            <person name="Brodie E.L."/>
            <person name="Williams K.H."/>
            <person name="Hubbard S.S."/>
            <person name="Banfield J.F."/>
        </authorList>
    </citation>
    <scope>NUCLEOTIDE SEQUENCE [LARGE SCALE GENOMIC DNA]</scope>
</reference>
<dbReference type="EMBL" id="MFAH01000035">
    <property type="protein sequence ID" value="OGD70979.1"/>
    <property type="molecule type" value="Genomic_DNA"/>
</dbReference>
<accession>A0A1F5EUA1</accession>
<feature type="chain" id="PRO_5009518368" evidence="2">
    <location>
        <begin position="26"/>
        <end position="79"/>
    </location>
</feature>
<organism evidence="3 4">
    <name type="scientific">Candidatus Collierbacteria bacterium RIFCSPHIGHO2_02_FULL_49_10</name>
    <dbReference type="NCBI Taxonomy" id="1817723"/>
    <lineage>
        <taxon>Bacteria</taxon>
        <taxon>Candidatus Collieribacteriota</taxon>
    </lineage>
</organism>
<evidence type="ECO:0000256" key="2">
    <source>
        <dbReference type="SAM" id="SignalP"/>
    </source>
</evidence>
<evidence type="ECO:0000256" key="1">
    <source>
        <dbReference type="SAM" id="MobiDB-lite"/>
    </source>
</evidence>
<dbReference type="AlphaFoldDB" id="A0A1F5EUA1"/>
<gene>
    <name evidence="3" type="ORF">A3D09_00985</name>
</gene>
<evidence type="ECO:0000313" key="4">
    <source>
        <dbReference type="Proteomes" id="UP000177390"/>
    </source>
</evidence>